<evidence type="ECO:0000256" key="1">
    <source>
        <dbReference type="SAM" id="MobiDB-lite"/>
    </source>
</evidence>
<proteinExistence type="predicted"/>
<comment type="caution">
    <text evidence="4">The sequence shown here is derived from an EMBL/GenBank/DDBJ whole genome shotgun (WGS) entry which is preliminary data.</text>
</comment>
<evidence type="ECO:0000256" key="3">
    <source>
        <dbReference type="SAM" id="SignalP"/>
    </source>
</evidence>
<name>A0AAN7BXF4_9PEZI</name>
<gene>
    <name evidence="4" type="ORF">QBC38DRAFT_468653</name>
</gene>
<dbReference type="Proteomes" id="UP001301958">
    <property type="component" value="Unassembled WGS sequence"/>
</dbReference>
<feature type="region of interest" description="Disordered" evidence="1">
    <location>
        <begin position="29"/>
        <end position="48"/>
    </location>
</feature>
<reference evidence="4" key="2">
    <citation type="submission" date="2023-05" db="EMBL/GenBank/DDBJ databases">
        <authorList>
            <consortium name="Lawrence Berkeley National Laboratory"/>
            <person name="Steindorff A."/>
            <person name="Hensen N."/>
            <person name="Bonometti L."/>
            <person name="Westerberg I."/>
            <person name="Brannstrom I.O."/>
            <person name="Guillou S."/>
            <person name="Cros-Aarteil S."/>
            <person name="Calhoun S."/>
            <person name="Haridas S."/>
            <person name="Kuo A."/>
            <person name="Mondo S."/>
            <person name="Pangilinan J."/>
            <person name="Riley R."/>
            <person name="Labutti K."/>
            <person name="Andreopoulos B."/>
            <person name="Lipzen A."/>
            <person name="Chen C."/>
            <person name="Yanf M."/>
            <person name="Daum C."/>
            <person name="Ng V."/>
            <person name="Clum A."/>
            <person name="Ohm R."/>
            <person name="Martin F."/>
            <person name="Silar P."/>
            <person name="Natvig D."/>
            <person name="Lalanne C."/>
            <person name="Gautier V."/>
            <person name="Ament-Velasquez S.L."/>
            <person name="Kruys A."/>
            <person name="Hutchinson M.I."/>
            <person name="Powell A.J."/>
            <person name="Barry K."/>
            <person name="Miller A.N."/>
            <person name="Grigoriev I.V."/>
            <person name="Debuchy R."/>
            <person name="Gladieux P."/>
            <person name="Thoren M.H."/>
            <person name="Johannesson H."/>
        </authorList>
    </citation>
    <scope>NUCLEOTIDE SEQUENCE</scope>
    <source>
        <strain evidence="4">CBS 990.96</strain>
    </source>
</reference>
<evidence type="ECO:0000256" key="2">
    <source>
        <dbReference type="SAM" id="Phobius"/>
    </source>
</evidence>
<keyword evidence="3" id="KW-0732">Signal</keyword>
<dbReference type="AlphaFoldDB" id="A0AAN7BXF4"/>
<feature type="transmembrane region" description="Helical" evidence="2">
    <location>
        <begin position="303"/>
        <end position="322"/>
    </location>
</feature>
<keyword evidence="2" id="KW-0472">Membrane</keyword>
<protein>
    <submittedName>
        <fullName evidence="4">Uncharacterized protein</fullName>
    </submittedName>
</protein>
<keyword evidence="2" id="KW-1133">Transmembrane helix</keyword>
<keyword evidence="2" id="KW-0812">Transmembrane</keyword>
<organism evidence="4 5">
    <name type="scientific">Podospora fimiseda</name>
    <dbReference type="NCBI Taxonomy" id="252190"/>
    <lineage>
        <taxon>Eukaryota</taxon>
        <taxon>Fungi</taxon>
        <taxon>Dikarya</taxon>
        <taxon>Ascomycota</taxon>
        <taxon>Pezizomycotina</taxon>
        <taxon>Sordariomycetes</taxon>
        <taxon>Sordariomycetidae</taxon>
        <taxon>Sordariales</taxon>
        <taxon>Podosporaceae</taxon>
        <taxon>Podospora</taxon>
    </lineage>
</organism>
<feature type="compositionally biased region" description="Low complexity" evidence="1">
    <location>
        <begin position="84"/>
        <end position="99"/>
    </location>
</feature>
<evidence type="ECO:0000313" key="4">
    <source>
        <dbReference type="EMBL" id="KAK4230723.1"/>
    </source>
</evidence>
<dbReference type="EMBL" id="MU865297">
    <property type="protein sequence ID" value="KAK4230723.1"/>
    <property type="molecule type" value="Genomic_DNA"/>
</dbReference>
<feature type="region of interest" description="Disordered" evidence="1">
    <location>
        <begin position="84"/>
        <end position="109"/>
    </location>
</feature>
<sequence length="326" mass="34825">MRPNSTRLSSVCIALSTSILGLISPTLATTTSSTRSSQPQPQPTSNTNNAGVVLPFFLPDSEPLSLVASVVVINQITQTTSILKSTSKPPSTKPTVSTTLIPSTTRSSNPSEITFQIDCATAASPENDACRSASIYPAQVTQKLLSPGAEWRGVTSYLIGDDSTTTWTCWQGMTMKPEVMIDEMLPYAECVSTIVKSEGSSIRYTTNKYDECYLYRHMLPLIVTAGQGDVTGEWAKHMTAGGDVGKMNSGWENKMKRLGCDMQGTRTMWAGSVKTKERALATATGTADGKTQSSGAATERPRIWNGVVAAGISVLLIGFVGFESII</sequence>
<feature type="compositionally biased region" description="Polar residues" evidence="1">
    <location>
        <begin position="100"/>
        <end position="109"/>
    </location>
</feature>
<feature type="signal peptide" evidence="3">
    <location>
        <begin position="1"/>
        <end position="28"/>
    </location>
</feature>
<accession>A0AAN7BXF4</accession>
<feature type="chain" id="PRO_5042831174" evidence="3">
    <location>
        <begin position="29"/>
        <end position="326"/>
    </location>
</feature>
<keyword evidence="5" id="KW-1185">Reference proteome</keyword>
<evidence type="ECO:0000313" key="5">
    <source>
        <dbReference type="Proteomes" id="UP001301958"/>
    </source>
</evidence>
<reference evidence="4" key="1">
    <citation type="journal article" date="2023" name="Mol. Phylogenet. Evol.">
        <title>Genome-scale phylogeny and comparative genomics of the fungal order Sordariales.</title>
        <authorList>
            <person name="Hensen N."/>
            <person name="Bonometti L."/>
            <person name="Westerberg I."/>
            <person name="Brannstrom I.O."/>
            <person name="Guillou S."/>
            <person name="Cros-Aarteil S."/>
            <person name="Calhoun S."/>
            <person name="Haridas S."/>
            <person name="Kuo A."/>
            <person name="Mondo S."/>
            <person name="Pangilinan J."/>
            <person name="Riley R."/>
            <person name="LaButti K."/>
            <person name="Andreopoulos B."/>
            <person name="Lipzen A."/>
            <person name="Chen C."/>
            <person name="Yan M."/>
            <person name="Daum C."/>
            <person name="Ng V."/>
            <person name="Clum A."/>
            <person name="Steindorff A."/>
            <person name="Ohm R.A."/>
            <person name="Martin F."/>
            <person name="Silar P."/>
            <person name="Natvig D.O."/>
            <person name="Lalanne C."/>
            <person name="Gautier V."/>
            <person name="Ament-Velasquez S.L."/>
            <person name="Kruys A."/>
            <person name="Hutchinson M.I."/>
            <person name="Powell A.J."/>
            <person name="Barry K."/>
            <person name="Miller A.N."/>
            <person name="Grigoriev I.V."/>
            <person name="Debuchy R."/>
            <person name="Gladieux P."/>
            <person name="Hiltunen Thoren M."/>
            <person name="Johannesson H."/>
        </authorList>
    </citation>
    <scope>NUCLEOTIDE SEQUENCE</scope>
    <source>
        <strain evidence="4">CBS 990.96</strain>
    </source>
</reference>